<feature type="region of interest" description="Disordered" evidence="1">
    <location>
        <begin position="405"/>
        <end position="641"/>
    </location>
</feature>
<organism evidence="2 3">
    <name type="scientific">Toxoplasma gondii GAB2-2007-GAL-DOM2</name>
    <dbReference type="NCBI Taxonomy" id="1130820"/>
    <lineage>
        <taxon>Eukaryota</taxon>
        <taxon>Sar</taxon>
        <taxon>Alveolata</taxon>
        <taxon>Apicomplexa</taxon>
        <taxon>Conoidasida</taxon>
        <taxon>Coccidia</taxon>
        <taxon>Eucoccidiorida</taxon>
        <taxon>Eimeriorina</taxon>
        <taxon>Sarcocystidae</taxon>
        <taxon>Toxoplasma</taxon>
    </lineage>
</organism>
<name>A0A086JGY4_TOXGO</name>
<evidence type="ECO:0000256" key="1">
    <source>
        <dbReference type="SAM" id="MobiDB-lite"/>
    </source>
</evidence>
<feature type="compositionally biased region" description="Polar residues" evidence="1">
    <location>
        <begin position="457"/>
        <end position="466"/>
    </location>
</feature>
<feature type="compositionally biased region" description="Low complexity" evidence="1">
    <location>
        <begin position="421"/>
        <end position="447"/>
    </location>
</feature>
<dbReference type="AlphaFoldDB" id="A0A086JGY4"/>
<dbReference type="VEuPathDB" id="ToxoDB:TGDOM2_257580"/>
<feature type="compositionally biased region" description="Basic and acidic residues" evidence="1">
    <location>
        <begin position="520"/>
        <end position="580"/>
    </location>
</feature>
<feature type="compositionally biased region" description="Basic and acidic residues" evidence="1">
    <location>
        <begin position="303"/>
        <end position="328"/>
    </location>
</feature>
<feature type="compositionally biased region" description="Low complexity" evidence="1">
    <location>
        <begin position="128"/>
        <end position="168"/>
    </location>
</feature>
<feature type="region of interest" description="Disordered" evidence="1">
    <location>
        <begin position="26"/>
        <end position="113"/>
    </location>
</feature>
<dbReference type="EMBL" id="AHZU02001529">
    <property type="protein sequence ID" value="KFG31402.1"/>
    <property type="molecule type" value="Genomic_DNA"/>
</dbReference>
<feature type="compositionally biased region" description="Low complexity" evidence="1">
    <location>
        <begin position="194"/>
        <end position="214"/>
    </location>
</feature>
<feature type="compositionally biased region" description="Basic and acidic residues" evidence="1">
    <location>
        <begin position="628"/>
        <end position="641"/>
    </location>
</feature>
<feature type="region of interest" description="Disordered" evidence="1">
    <location>
        <begin position="194"/>
        <end position="348"/>
    </location>
</feature>
<protein>
    <submittedName>
        <fullName evidence="2">Uncharacterized protein</fullName>
    </submittedName>
</protein>
<gene>
    <name evidence="2" type="ORF">TGDOM2_257580</name>
</gene>
<reference evidence="2 3" key="1">
    <citation type="submission" date="2014-02" db="EMBL/GenBank/DDBJ databases">
        <authorList>
            <person name="Sibley D."/>
            <person name="Venepally P."/>
            <person name="Karamycheva S."/>
            <person name="Hadjithomas M."/>
            <person name="Khan A."/>
            <person name="Brunk B."/>
            <person name="Roos D."/>
            <person name="Caler E."/>
            <person name="Lorenzi H."/>
        </authorList>
    </citation>
    <scope>NUCLEOTIDE SEQUENCE [LARGE SCALE GENOMIC DNA]</scope>
    <source>
        <strain evidence="2 3">GAB2-2007-GAL-DOM2</strain>
    </source>
</reference>
<feature type="compositionally biased region" description="Polar residues" evidence="1">
    <location>
        <begin position="277"/>
        <end position="288"/>
    </location>
</feature>
<feature type="compositionally biased region" description="Low complexity" evidence="1">
    <location>
        <begin position="504"/>
        <end position="513"/>
    </location>
</feature>
<proteinExistence type="predicted"/>
<feature type="compositionally biased region" description="Low complexity" evidence="1">
    <location>
        <begin position="82"/>
        <end position="113"/>
    </location>
</feature>
<sequence>MGVLSAGPASFSFLPFNLRRTSLLGTMGSASPRHSPSGRESLTHDVSPPCEQDVDVPPVSSPHQPFVEEQLRPSPPQPLASPPHMSFPASSPASSSSCSSSSSSPLPFSSASSTPALLASFAPPPPLSASVSCPFPSSASSSSPSSSSSAAVSAPCAPPLSLSSSALSSSSSSASAAASAPSSASLSASAFLSSLSSPSSFFPSSFSSPSSFVSRRGDPVCGAPSELGVEMLLAGDSPSDSSTADESDVASTAPSVSLLQHSNASLSSAAALHGLSPRTSSTPPTVGNRSLEGSLDNNPSLSERGDASERERDGEERGWNGTVEEREGRRGRRKGDRKVGKRGRRSNASLFLSPAFRAGCAQGAGVGRNVAATAWREREGRMCTFNAPVPLSASAFLRGVVTPPPLRPAGLGEVDERNRLPSRFSSSSSSPCRSPAPFSPPSHLSSPGGHEGGEATSGETGLTDSPGNRPDRGRRCRLQGGETERRTDGDSCGASLSEGSFDGAASLSSSNARRAQHVADAGRREEDEGELESRSWERRSRGRQRGSEEAKKHDGRGRENSWKERRHSDGQDSETRDGGETHCAGLATGNEAEGIARGVTRQTQAEAPSEETEQHHGRQPTGEENLEAEGRPVRKDFAAEQ</sequence>
<comment type="caution">
    <text evidence="2">The sequence shown here is derived from an EMBL/GenBank/DDBJ whole genome shotgun (WGS) entry which is preliminary data.</text>
</comment>
<evidence type="ECO:0000313" key="2">
    <source>
        <dbReference type="EMBL" id="KFG31402.1"/>
    </source>
</evidence>
<feature type="compositionally biased region" description="Basic residues" evidence="1">
    <location>
        <begin position="329"/>
        <end position="345"/>
    </location>
</feature>
<evidence type="ECO:0000313" key="3">
    <source>
        <dbReference type="Proteomes" id="UP000028837"/>
    </source>
</evidence>
<feature type="compositionally biased region" description="Polar residues" evidence="1">
    <location>
        <begin position="26"/>
        <end position="40"/>
    </location>
</feature>
<feature type="compositionally biased region" description="Low complexity" evidence="1">
    <location>
        <begin position="257"/>
        <end position="276"/>
    </location>
</feature>
<accession>A0A086JGY4</accession>
<dbReference type="Proteomes" id="UP000028837">
    <property type="component" value="Unassembled WGS sequence"/>
</dbReference>
<feature type="region of interest" description="Disordered" evidence="1">
    <location>
        <begin position="126"/>
        <end position="168"/>
    </location>
</feature>
<dbReference type="OrthoDB" id="10575701at2759"/>